<name>B8LBG6_THAPS</name>
<dbReference type="InParanoid" id="B8LBG6"/>
<feature type="compositionally biased region" description="Polar residues" evidence="1">
    <location>
        <begin position="35"/>
        <end position="49"/>
    </location>
</feature>
<sequence length="774" mass="80218">MKTGGVGRFSRRNRQTALSQTSTAVSSIAAASTADPSSNAPTGSNSSGDGKNVADAASNISTATNTNAEVEPVFPTLNDRPATSGSNASNGFSSMFNNMFNVDYNVDEDAGAEDAQFGSTGAHGEDGFLSATPNEYYDGGLEGGGGFGEDVGGVDPTEAKTNEIVPKPRGGGGLGIFKKRPSAPTNTNTDVPQEPVVNSHCASNDNNDNPHDEKSEEVAGIPPPKPGVEKYDVAAAALVALAGKSNTTAAGGIGGGIGDAMGEDVPKSISGSGDDVEDDLTVNTAGAFVTSMEHLEEKMEEEGSIDGANANVNERELSLGGRNQGVAQIGGAETDKQPAPSNEHTMQMQPTRNVSNKADSLRQPHPTSTAMMDTHNPKMTTTAAMEAGVHVGTVTKPSTRKVSLSPTPTGMNRGATKQHSPVTFTQDMSLTPPNEMGVAMGAFSQACTLDSPDGGGYSPSTNTQRVQKSGSVQVRGDGGNNLSVEAMNDAMETEETDDNSIVIPGMEMNSIKPTAVHNGAGAKGVNDAIDLDMNMNLGQNIGTLAFVMPPQPRNCDNPPNCANPCPFPKKKDDHLGKNAGKHFSQMQTDAPKGNVVFAGRAVMRGLSNSIATSNDNGKLNSNFATSSANNSVIPGMNPAPTVEKQQPHALMEGEGGASGTVSNVQIQGMSNVQVPGTNDVGDDSQWNIDMSGIGISDSACVSGNFDEILAEFIKDIQEGADISGKGENDLLNLEVDISHAFAACLRYKGDYMDLLDDIEGVQATYDKFLVEASE</sequence>
<evidence type="ECO:0000313" key="3">
    <source>
        <dbReference type="Proteomes" id="UP000001449"/>
    </source>
</evidence>
<protein>
    <submittedName>
        <fullName evidence="2">Uncharacterized protein</fullName>
    </submittedName>
</protein>
<keyword evidence="3" id="KW-1185">Reference proteome</keyword>
<feature type="compositionally biased region" description="Polar residues" evidence="1">
    <location>
        <begin position="458"/>
        <end position="472"/>
    </location>
</feature>
<dbReference type="EMBL" id="DS999415">
    <property type="protein sequence ID" value="EED87318.1"/>
    <property type="molecule type" value="Genomic_DNA"/>
</dbReference>
<feature type="region of interest" description="Disordered" evidence="1">
    <location>
        <begin position="332"/>
        <end position="375"/>
    </location>
</feature>
<feature type="region of interest" description="Disordered" evidence="1">
    <location>
        <begin position="453"/>
        <end position="480"/>
    </location>
</feature>
<feature type="compositionally biased region" description="Basic and acidic residues" evidence="1">
    <location>
        <begin position="208"/>
        <end position="217"/>
    </location>
</feature>
<dbReference type="KEGG" id="tps:THAPSDRAFT_8855"/>
<dbReference type="RefSeq" id="XP_002296622.1">
    <property type="nucleotide sequence ID" value="XM_002296586.1"/>
</dbReference>
<evidence type="ECO:0000256" key="1">
    <source>
        <dbReference type="SAM" id="MobiDB-lite"/>
    </source>
</evidence>
<proteinExistence type="predicted"/>
<feature type="compositionally biased region" description="Low complexity" evidence="1">
    <location>
        <begin position="19"/>
        <end position="34"/>
    </location>
</feature>
<feature type="region of interest" description="Disordered" evidence="1">
    <location>
        <begin position="1"/>
        <end position="89"/>
    </location>
</feature>
<organism evidence="2 3">
    <name type="scientific">Thalassiosira pseudonana</name>
    <name type="common">Marine diatom</name>
    <name type="synonym">Cyclotella nana</name>
    <dbReference type="NCBI Taxonomy" id="35128"/>
    <lineage>
        <taxon>Eukaryota</taxon>
        <taxon>Sar</taxon>
        <taxon>Stramenopiles</taxon>
        <taxon>Ochrophyta</taxon>
        <taxon>Bacillariophyta</taxon>
        <taxon>Coscinodiscophyceae</taxon>
        <taxon>Thalassiosirophycidae</taxon>
        <taxon>Thalassiosirales</taxon>
        <taxon>Thalassiosiraceae</taxon>
        <taxon>Thalassiosira</taxon>
    </lineage>
</organism>
<dbReference type="AlphaFoldDB" id="B8LBG6"/>
<gene>
    <name evidence="2" type="ORF">THAPSDRAFT_8855</name>
</gene>
<feature type="compositionally biased region" description="Polar residues" evidence="1">
    <location>
        <begin position="339"/>
        <end position="358"/>
    </location>
</feature>
<accession>B8LBG6</accession>
<dbReference type="PaxDb" id="35128-Thaps8855"/>
<dbReference type="GeneID" id="7444494"/>
<evidence type="ECO:0000313" key="2">
    <source>
        <dbReference type="EMBL" id="EED87318.1"/>
    </source>
</evidence>
<feature type="region of interest" description="Disordered" evidence="1">
    <location>
        <begin position="158"/>
        <end position="224"/>
    </location>
</feature>
<reference evidence="2 3" key="1">
    <citation type="journal article" date="2004" name="Science">
        <title>The genome of the diatom Thalassiosira pseudonana: ecology, evolution, and metabolism.</title>
        <authorList>
            <person name="Armbrust E.V."/>
            <person name="Berges J.A."/>
            <person name="Bowler C."/>
            <person name="Green B.R."/>
            <person name="Martinez D."/>
            <person name="Putnam N.H."/>
            <person name="Zhou S."/>
            <person name="Allen A.E."/>
            <person name="Apt K.E."/>
            <person name="Bechner M."/>
            <person name="Brzezinski M.A."/>
            <person name="Chaal B.K."/>
            <person name="Chiovitti A."/>
            <person name="Davis A.K."/>
            <person name="Demarest M.S."/>
            <person name="Detter J.C."/>
            <person name="Glavina T."/>
            <person name="Goodstein D."/>
            <person name="Hadi M.Z."/>
            <person name="Hellsten U."/>
            <person name="Hildebrand M."/>
            <person name="Jenkins B.D."/>
            <person name="Jurka J."/>
            <person name="Kapitonov V.V."/>
            <person name="Kroger N."/>
            <person name="Lau W.W."/>
            <person name="Lane T.W."/>
            <person name="Larimer F.W."/>
            <person name="Lippmeier J.C."/>
            <person name="Lucas S."/>
            <person name="Medina M."/>
            <person name="Montsant A."/>
            <person name="Obornik M."/>
            <person name="Parker M.S."/>
            <person name="Palenik B."/>
            <person name="Pazour G.J."/>
            <person name="Richardson P.M."/>
            <person name="Rynearson T.A."/>
            <person name="Saito M.A."/>
            <person name="Schwartz D.C."/>
            <person name="Thamatrakoln K."/>
            <person name="Valentin K."/>
            <person name="Vardi A."/>
            <person name="Wilkerson F.P."/>
            <person name="Rokhsar D.S."/>
        </authorList>
    </citation>
    <scope>NUCLEOTIDE SEQUENCE [LARGE SCALE GENOMIC DNA]</scope>
    <source>
        <strain evidence="2 3">CCMP1335</strain>
    </source>
</reference>
<feature type="compositionally biased region" description="Polar residues" evidence="1">
    <location>
        <begin position="58"/>
        <end position="68"/>
    </location>
</feature>
<feature type="compositionally biased region" description="Polar residues" evidence="1">
    <location>
        <begin position="365"/>
        <end position="375"/>
    </location>
</feature>
<reference evidence="2 3" key="2">
    <citation type="journal article" date="2008" name="Nature">
        <title>The Phaeodactylum genome reveals the evolutionary history of diatom genomes.</title>
        <authorList>
            <person name="Bowler C."/>
            <person name="Allen A.E."/>
            <person name="Badger J.H."/>
            <person name="Grimwood J."/>
            <person name="Jabbari K."/>
            <person name="Kuo A."/>
            <person name="Maheswari U."/>
            <person name="Martens C."/>
            <person name="Maumus F."/>
            <person name="Otillar R.P."/>
            <person name="Rayko E."/>
            <person name="Salamov A."/>
            <person name="Vandepoele K."/>
            <person name="Beszteri B."/>
            <person name="Gruber A."/>
            <person name="Heijde M."/>
            <person name="Katinka M."/>
            <person name="Mock T."/>
            <person name="Valentin K."/>
            <person name="Verret F."/>
            <person name="Berges J.A."/>
            <person name="Brownlee C."/>
            <person name="Cadoret J.P."/>
            <person name="Chiovitti A."/>
            <person name="Choi C.J."/>
            <person name="Coesel S."/>
            <person name="De Martino A."/>
            <person name="Detter J.C."/>
            <person name="Durkin C."/>
            <person name="Falciatore A."/>
            <person name="Fournet J."/>
            <person name="Haruta M."/>
            <person name="Huysman M.J."/>
            <person name="Jenkins B.D."/>
            <person name="Jiroutova K."/>
            <person name="Jorgensen R.E."/>
            <person name="Joubert Y."/>
            <person name="Kaplan A."/>
            <person name="Kroger N."/>
            <person name="Kroth P.G."/>
            <person name="La Roche J."/>
            <person name="Lindquist E."/>
            <person name="Lommer M."/>
            <person name="Martin-Jezequel V."/>
            <person name="Lopez P.J."/>
            <person name="Lucas S."/>
            <person name="Mangogna M."/>
            <person name="McGinnis K."/>
            <person name="Medlin L.K."/>
            <person name="Montsant A."/>
            <person name="Oudot-Le Secq M.P."/>
            <person name="Napoli C."/>
            <person name="Obornik M."/>
            <person name="Parker M.S."/>
            <person name="Petit J.L."/>
            <person name="Porcel B.M."/>
            <person name="Poulsen N."/>
            <person name="Robison M."/>
            <person name="Rychlewski L."/>
            <person name="Rynearson T.A."/>
            <person name="Schmutz J."/>
            <person name="Shapiro H."/>
            <person name="Siaut M."/>
            <person name="Stanley M."/>
            <person name="Sussman M.R."/>
            <person name="Taylor A.R."/>
            <person name="Vardi A."/>
            <person name="von Dassow P."/>
            <person name="Vyverman W."/>
            <person name="Willis A."/>
            <person name="Wyrwicz L.S."/>
            <person name="Rokhsar D.S."/>
            <person name="Weissenbach J."/>
            <person name="Armbrust E.V."/>
            <person name="Green B.R."/>
            <person name="Van de Peer Y."/>
            <person name="Grigoriev I.V."/>
        </authorList>
    </citation>
    <scope>NUCLEOTIDE SEQUENCE [LARGE SCALE GENOMIC DNA]</scope>
    <source>
        <strain evidence="2 3">CCMP1335</strain>
    </source>
</reference>
<dbReference type="HOGENOM" id="CLU_361537_0_0_1"/>
<dbReference type="Proteomes" id="UP000001449">
    <property type="component" value="Chromosome 11"/>
</dbReference>
<feature type="region of interest" description="Disordered" evidence="1">
    <location>
        <begin position="398"/>
        <end position="418"/>
    </location>
</feature>
<dbReference type="eggNOG" id="ENOG502QZIT">
    <property type="taxonomic scope" value="Eukaryota"/>
</dbReference>